<dbReference type="AlphaFoldDB" id="A0A839ZVE9"/>
<dbReference type="Pfam" id="PF00027">
    <property type="entry name" value="cNMP_binding"/>
    <property type="match status" value="1"/>
</dbReference>
<dbReference type="PANTHER" id="PTHR14226:SF29">
    <property type="entry name" value="NEUROPATHY TARGET ESTERASE SWS"/>
    <property type="match status" value="1"/>
</dbReference>
<dbReference type="Gene3D" id="3.40.1090.10">
    <property type="entry name" value="Cytosolic phospholipase A2 catalytic domain"/>
    <property type="match status" value="1"/>
</dbReference>
<feature type="domain" description="PNPLA" evidence="7">
    <location>
        <begin position="290"/>
        <end position="451"/>
    </location>
</feature>
<evidence type="ECO:0000259" key="7">
    <source>
        <dbReference type="PROSITE" id="PS51635"/>
    </source>
</evidence>
<feature type="active site" description="Proton acceptor" evidence="5">
    <location>
        <position position="438"/>
    </location>
</feature>
<evidence type="ECO:0000256" key="5">
    <source>
        <dbReference type="PROSITE-ProRule" id="PRU01161"/>
    </source>
</evidence>
<evidence type="ECO:0000256" key="3">
    <source>
        <dbReference type="ARBA" id="ARBA00022963"/>
    </source>
</evidence>
<accession>A0A839ZVE9</accession>
<dbReference type="Pfam" id="PF01734">
    <property type="entry name" value="Patatin"/>
    <property type="match status" value="1"/>
</dbReference>
<dbReference type="InterPro" id="IPR050301">
    <property type="entry name" value="NTE"/>
</dbReference>
<comment type="caution">
    <text evidence="5">Lacks conserved residue(s) required for the propagation of feature annotation.</text>
</comment>
<keyword evidence="9" id="KW-1185">Reference proteome</keyword>
<reference evidence="8 9" key="1">
    <citation type="submission" date="2020-08" db="EMBL/GenBank/DDBJ databases">
        <title>Genomic Encyclopedia of Type Strains, Phase IV (KMG-IV): sequencing the most valuable type-strain genomes for metagenomic binning, comparative biology and taxonomic classification.</title>
        <authorList>
            <person name="Goeker M."/>
        </authorList>
    </citation>
    <scope>NUCLEOTIDE SEQUENCE [LARGE SCALE GENOMIC DNA]</scope>
    <source>
        <strain evidence="8 9">DSM 21793</strain>
    </source>
</reference>
<dbReference type="InterPro" id="IPR016035">
    <property type="entry name" value="Acyl_Trfase/lysoPLipase"/>
</dbReference>
<dbReference type="GO" id="GO:0004622">
    <property type="term" value="F:phosphatidylcholine lysophospholipase activity"/>
    <property type="evidence" value="ECO:0007669"/>
    <property type="project" value="UniProtKB-ARBA"/>
</dbReference>
<dbReference type="PROSITE" id="PS50042">
    <property type="entry name" value="CNMP_BINDING_3"/>
    <property type="match status" value="1"/>
</dbReference>
<evidence type="ECO:0000259" key="6">
    <source>
        <dbReference type="PROSITE" id="PS50042"/>
    </source>
</evidence>
<dbReference type="SMART" id="SM00100">
    <property type="entry name" value="cNMP"/>
    <property type="match status" value="1"/>
</dbReference>
<dbReference type="InterPro" id="IPR000595">
    <property type="entry name" value="cNMP-bd_dom"/>
</dbReference>
<dbReference type="InterPro" id="IPR014710">
    <property type="entry name" value="RmlC-like_jellyroll"/>
</dbReference>
<protein>
    <submittedName>
        <fullName evidence="8">NTE family protein</fullName>
    </submittedName>
</protein>
<dbReference type="InterPro" id="IPR002641">
    <property type="entry name" value="PNPLA_dom"/>
</dbReference>
<dbReference type="SUPFAM" id="SSF52151">
    <property type="entry name" value="FabD/lysophospholipase-like"/>
    <property type="match status" value="1"/>
</dbReference>
<organism evidence="8 9">
    <name type="scientific">Phenylobacterium haematophilum</name>
    <dbReference type="NCBI Taxonomy" id="98513"/>
    <lineage>
        <taxon>Bacteria</taxon>
        <taxon>Pseudomonadati</taxon>
        <taxon>Pseudomonadota</taxon>
        <taxon>Alphaproteobacteria</taxon>
        <taxon>Caulobacterales</taxon>
        <taxon>Caulobacteraceae</taxon>
        <taxon>Phenylobacterium</taxon>
    </lineage>
</organism>
<dbReference type="PANTHER" id="PTHR14226">
    <property type="entry name" value="NEUROPATHY TARGET ESTERASE/SWISS CHEESE D.MELANOGASTER"/>
    <property type="match status" value="1"/>
</dbReference>
<evidence type="ECO:0000256" key="1">
    <source>
        <dbReference type="ARBA" id="ARBA00006636"/>
    </source>
</evidence>
<feature type="active site" description="Nucleophile" evidence="5">
    <location>
        <position position="323"/>
    </location>
</feature>
<dbReference type="InterPro" id="IPR018490">
    <property type="entry name" value="cNMP-bd_dom_sf"/>
</dbReference>
<dbReference type="CDD" id="cd07205">
    <property type="entry name" value="Pat_PNPLA6_PNPLA7_NTE1_like"/>
    <property type="match status" value="1"/>
</dbReference>
<dbReference type="PROSITE" id="PS51635">
    <property type="entry name" value="PNPLA"/>
    <property type="match status" value="1"/>
</dbReference>
<dbReference type="SUPFAM" id="SSF51206">
    <property type="entry name" value="cAMP-binding domain-like"/>
    <property type="match status" value="1"/>
</dbReference>
<name>A0A839ZVE9_9CAUL</name>
<dbReference type="GO" id="GO:0016042">
    <property type="term" value="P:lipid catabolic process"/>
    <property type="evidence" value="ECO:0007669"/>
    <property type="project" value="UniProtKB-UniRule"/>
</dbReference>
<comment type="caution">
    <text evidence="8">The sequence shown here is derived from an EMBL/GenBank/DDBJ whole genome shotgun (WGS) entry which is preliminary data.</text>
</comment>
<gene>
    <name evidence="8" type="ORF">GGQ61_001132</name>
</gene>
<keyword evidence="2 5" id="KW-0378">Hydrolase</keyword>
<comment type="similarity">
    <text evidence="1">Belongs to the NTE family.</text>
</comment>
<evidence type="ECO:0000256" key="2">
    <source>
        <dbReference type="ARBA" id="ARBA00022801"/>
    </source>
</evidence>
<proteinExistence type="inferred from homology"/>
<dbReference type="Gene3D" id="2.60.120.10">
    <property type="entry name" value="Jelly Rolls"/>
    <property type="match status" value="1"/>
</dbReference>
<feature type="short sequence motif" description="DGA/G" evidence="5">
    <location>
        <begin position="438"/>
        <end position="440"/>
    </location>
</feature>
<feature type="short sequence motif" description="GXSXG" evidence="5">
    <location>
        <begin position="321"/>
        <end position="325"/>
    </location>
</feature>
<keyword evidence="4 5" id="KW-0443">Lipid metabolism</keyword>
<dbReference type="Proteomes" id="UP000530564">
    <property type="component" value="Unassembled WGS sequence"/>
</dbReference>
<evidence type="ECO:0000256" key="4">
    <source>
        <dbReference type="ARBA" id="ARBA00023098"/>
    </source>
</evidence>
<keyword evidence="3 5" id="KW-0442">Lipid degradation</keyword>
<sequence>MARLFYEERGHGEATWFSLPGGATLFEAGEPADHLYFLRAGRLGAFRKDENGEPQFLGVIRPGEPAGEMSLITGAPHSGAVVALRDSEIFALPREAFFEAAETDASVMTELARLMILRSRQAVSKTSIGEPSVFGFVATGAAVAVRPLLDKVAREIGRLGYSVTVVGSEAQQAPTEWFSEVERDYDFVLYAAEVEDIGWKQVVGRQVDRLFRVARGDTVPPSQGLAHGEPLQAQGLVDLILVQTKTCKAPKGSQAWVDALRPARLFHVRRDNGDDAQRIARLLTGQSVGLVLSGGGARAYAHVGAIKALRERGVPIDFVCGVSMGAIIGAGLAVGWDGEEMERRIRDAFVTTSPLDDIALPLLAMTRGEKVRERLAKHFDDIQIADLWLPFFCVSSNLTTGAYQLHKSGLLREALRATISLPGVLPPATTEDNNVLVDGAVMKNFPADIMRLTQLGPIVGVDVSRGRSITADDVARPESVWRWIRSGQWRKGPPIVSLLMRAATVSSGRDLAAAREATDVLITPDLTGVEIRDWSAFDPAVDAGYRATIEVLDKLPRTVTELRRGAGRDDEAVARGVTLA</sequence>
<evidence type="ECO:0000313" key="8">
    <source>
        <dbReference type="EMBL" id="MBB3890435.1"/>
    </source>
</evidence>
<evidence type="ECO:0000313" key="9">
    <source>
        <dbReference type="Proteomes" id="UP000530564"/>
    </source>
</evidence>
<dbReference type="EMBL" id="JACIDK010000001">
    <property type="protein sequence ID" value="MBB3890435.1"/>
    <property type="molecule type" value="Genomic_DNA"/>
</dbReference>
<dbReference type="CDD" id="cd00038">
    <property type="entry name" value="CAP_ED"/>
    <property type="match status" value="1"/>
</dbReference>
<feature type="domain" description="Cyclic nucleotide-binding" evidence="6">
    <location>
        <begin position="17"/>
        <end position="97"/>
    </location>
</feature>